<keyword evidence="2" id="KW-0547">Nucleotide-binding</keyword>
<sequence length="512" mass="58595">MNHGGNVIEAQVHQQLYAFLKHQGEAHWPHHLTIARLVARALRLERSALLQVSPLAAYQGRYRLSYLASLLFSPQSAVVVAPLPILQQILLVEMQRFRTWTQTHKPLYRAQDWPGPSAGGILLLSPQEWLADLQAAVPRFPSDWPLILDGADQIETWTRQALTRRLTGQDWQQLLWAFPGKTAAIRDIQVALTHHIFQHPPNPYQAVVLDGAKQSLLRQLQLQLQPMMDQSPLPWRRFWEDLADQNHHGWVEINREQGQFTLYLAPTAVWPQAAALLQHRTAVLLGSSFGEADDALRFRQEMNLEDVTYVRFAAERQGEEIQLFLPDRIPMPNTAQFQSALLHQVQRFLLKDLAFSAQEDPNPLVLIVDDTPMKAQVASQLAASLGSRVVMETTPVPPHGLLICGWEFWLSHHQVLPWPRCFMVATLPIPSPEQPRVAARIAYYKLQRLDWFRLYLLPHTIQTLQRAIAPVRNRENGRVIIFDNRLLHRSYGQQILAALSPYARVESPDLSY</sequence>
<evidence type="ECO:0000313" key="2">
    <source>
        <dbReference type="EMBL" id="MCM1982784.1"/>
    </source>
</evidence>
<comment type="caution">
    <text evidence="2">The sequence shown here is derived from an EMBL/GenBank/DDBJ whole genome shotgun (WGS) entry which is preliminary data.</text>
</comment>
<dbReference type="Proteomes" id="UP000031561">
    <property type="component" value="Unassembled WGS sequence"/>
</dbReference>
<dbReference type="Pfam" id="PF13307">
    <property type="entry name" value="Helicase_C_2"/>
    <property type="match status" value="1"/>
</dbReference>
<dbReference type="AlphaFoldDB" id="A0ABD4T2G3"/>
<reference evidence="2 3" key="1">
    <citation type="journal article" date="2015" name="Genome Announc.">
        <title>Draft Genome Sequence of Filamentous Marine Cyanobacterium Lyngbya confervoides Strain BDU141951.</title>
        <authorList>
            <person name="Chandrababunaidu M.M."/>
            <person name="Sen D."/>
            <person name="Tripathy S."/>
        </authorList>
    </citation>
    <scope>NUCLEOTIDE SEQUENCE [LARGE SCALE GENOMIC DNA]</scope>
    <source>
        <strain evidence="2 3">BDU141951</strain>
    </source>
</reference>
<name>A0ABD4T2G3_9CYAN</name>
<organism evidence="2 3">
    <name type="scientific">Lyngbya confervoides BDU141951</name>
    <dbReference type="NCBI Taxonomy" id="1574623"/>
    <lineage>
        <taxon>Bacteria</taxon>
        <taxon>Bacillati</taxon>
        <taxon>Cyanobacteriota</taxon>
        <taxon>Cyanophyceae</taxon>
        <taxon>Oscillatoriophycideae</taxon>
        <taxon>Oscillatoriales</taxon>
        <taxon>Microcoleaceae</taxon>
        <taxon>Lyngbya</taxon>
    </lineage>
</organism>
<protein>
    <submittedName>
        <fullName evidence="2">ATP-dependent DNA helicase</fullName>
    </submittedName>
</protein>
<dbReference type="GO" id="GO:0004386">
    <property type="term" value="F:helicase activity"/>
    <property type="evidence" value="ECO:0007669"/>
    <property type="project" value="UniProtKB-KW"/>
</dbReference>
<evidence type="ECO:0000313" key="3">
    <source>
        <dbReference type="Proteomes" id="UP000031561"/>
    </source>
</evidence>
<dbReference type="RefSeq" id="WP_166274774.1">
    <property type="nucleotide sequence ID" value="NZ_JTHE03000044.1"/>
</dbReference>
<keyword evidence="2" id="KW-0067">ATP-binding</keyword>
<keyword evidence="2" id="KW-0347">Helicase</keyword>
<gene>
    <name evidence="2" type="ORF">QQ91_0008100</name>
</gene>
<dbReference type="InterPro" id="IPR006555">
    <property type="entry name" value="ATP-dep_Helicase_C"/>
</dbReference>
<evidence type="ECO:0000259" key="1">
    <source>
        <dbReference type="Pfam" id="PF13307"/>
    </source>
</evidence>
<keyword evidence="2" id="KW-0378">Hydrolase</keyword>
<keyword evidence="3" id="KW-1185">Reference proteome</keyword>
<dbReference type="EMBL" id="JTHE03000044">
    <property type="protein sequence ID" value="MCM1982784.1"/>
    <property type="molecule type" value="Genomic_DNA"/>
</dbReference>
<feature type="domain" description="ATP-dependent helicase C-terminal" evidence="1">
    <location>
        <begin position="420"/>
        <end position="501"/>
    </location>
</feature>
<proteinExistence type="predicted"/>
<accession>A0ABD4T2G3</accession>